<keyword evidence="3" id="KW-1185">Reference proteome</keyword>
<feature type="region of interest" description="Disordered" evidence="1">
    <location>
        <begin position="132"/>
        <end position="151"/>
    </location>
</feature>
<feature type="region of interest" description="Disordered" evidence="1">
    <location>
        <begin position="1"/>
        <end position="82"/>
    </location>
</feature>
<protein>
    <submittedName>
        <fullName evidence="2">Uncharacterized protein</fullName>
    </submittedName>
</protein>
<sequence>MDAESEPLEDPIETEETQPLYPRTAPLSPDYTLASPDYTLDTPHSVEESEPIEAPITRTASPSDYTSPLSPDHQLTQTSPTPIPSRAFYYRSTACMVVRTQPILSPGIFARVTEAASLSLSSFRRGCRIRERGVEGRGPGAEGEEASPEQQQQAVLVEDTIADEPLGLRYKAARRRALELVEDPAPNIEIDPRSRAPVQTPTSPEWLSGSLLVSPASLTIPSPVASPVTTPAATIVVDEDEFIKVGAQLELHGSILQDHTQRLDALPPTLLEGMGQDITELYDRLAAVRGEIHSQHFRLVSLELRQEQATITFGALWQPVLALEAWAG</sequence>
<comment type="caution">
    <text evidence="2">The sequence shown here is derived from an EMBL/GenBank/DDBJ whole genome shotgun (WGS) entry which is preliminary data.</text>
</comment>
<dbReference type="EMBL" id="BQNB010013128">
    <property type="protein sequence ID" value="GJT12198.1"/>
    <property type="molecule type" value="Genomic_DNA"/>
</dbReference>
<feature type="compositionally biased region" description="Polar residues" evidence="1">
    <location>
        <begin position="58"/>
        <end position="80"/>
    </location>
</feature>
<evidence type="ECO:0000313" key="3">
    <source>
        <dbReference type="Proteomes" id="UP001151760"/>
    </source>
</evidence>
<gene>
    <name evidence="2" type="ORF">Tco_0859240</name>
</gene>
<proteinExistence type="predicted"/>
<evidence type="ECO:0000313" key="2">
    <source>
        <dbReference type="EMBL" id="GJT12198.1"/>
    </source>
</evidence>
<dbReference type="Proteomes" id="UP001151760">
    <property type="component" value="Unassembled WGS sequence"/>
</dbReference>
<reference evidence="2" key="2">
    <citation type="submission" date="2022-01" db="EMBL/GenBank/DDBJ databases">
        <authorList>
            <person name="Yamashiro T."/>
            <person name="Shiraishi A."/>
            <person name="Satake H."/>
            <person name="Nakayama K."/>
        </authorList>
    </citation>
    <scope>NUCLEOTIDE SEQUENCE</scope>
</reference>
<accession>A0ABQ5BFD3</accession>
<feature type="compositionally biased region" description="Acidic residues" evidence="1">
    <location>
        <begin position="1"/>
        <end position="16"/>
    </location>
</feature>
<organism evidence="2 3">
    <name type="scientific">Tanacetum coccineum</name>
    <dbReference type="NCBI Taxonomy" id="301880"/>
    <lineage>
        <taxon>Eukaryota</taxon>
        <taxon>Viridiplantae</taxon>
        <taxon>Streptophyta</taxon>
        <taxon>Embryophyta</taxon>
        <taxon>Tracheophyta</taxon>
        <taxon>Spermatophyta</taxon>
        <taxon>Magnoliopsida</taxon>
        <taxon>eudicotyledons</taxon>
        <taxon>Gunneridae</taxon>
        <taxon>Pentapetalae</taxon>
        <taxon>asterids</taxon>
        <taxon>campanulids</taxon>
        <taxon>Asterales</taxon>
        <taxon>Asteraceae</taxon>
        <taxon>Asteroideae</taxon>
        <taxon>Anthemideae</taxon>
        <taxon>Anthemidinae</taxon>
        <taxon>Tanacetum</taxon>
    </lineage>
</organism>
<evidence type="ECO:0000256" key="1">
    <source>
        <dbReference type="SAM" id="MobiDB-lite"/>
    </source>
</evidence>
<reference evidence="2" key="1">
    <citation type="journal article" date="2022" name="Int. J. Mol. Sci.">
        <title>Draft Genome of Tanacetum Coccineum: Genomic Comparison of Closely Related Tanacetum-Family Plants.</title>
        <authorList>
            <person name="Yamashiro T."/>
            <person name="Shiraishi A."/>
            <person name="Nakayama K."/>
            <person name="Satake H."/>
        </authorList>
    </citation>
    <scope>NUCLEOTIDE SEQUENCE</scope>
</reference>
<name>A0ABQ5BFD3_9ASTR</name>